<dbReference type="EMBL" id="JAGPNK010000009">
    <property type="protein sequence ID" value="KAH7313541.1"/>
    <property type="molecule type" value="Genomic_DNA"/>
</dbReference>
<keyword evidence="3" id="KW-1185">Reference proteome</keyword>
<name>A0A8K0SLY8_9HYPO</name>
<dbReference type="InterPro" id="IPR010730">
    <property type="entry name" value="HET"/>
</dbReference>
<dbReference type="PANTHER" id="PTHR33112:SF16">
    <property type="entry name" value="HETEROKARYON INCOMPATIBILITY DOMAIN-CONTAINING PROTEIN"/>
    <property type="match status" value="1"/>
</dbReference>
<organism evidence="2 3">
    <name type="scientific">Stachybotrys elegans</name>
    <dbReference type="NCBI Taxonomy" id="80388"/>
    <lineage>
        <taxon>Eukaryota</taxon>
        <taxon>Fungi</taxon>
        <taxon>Dikarya</taxon>
        <taxon>Ascomycota</taxon>
        <taxon>Pezizomycotina</taxon>
        <taxon>Sordariomycetes</taxon>
        <taxon>Hypocreomycetidae</taxon>
        <taxon>Hypocreales</taxon>
        <taxon>Stachybotryaceae</taxon>
        <taxon>Stachybotrys</taxon>
    </lineage>
</organism>
<dbReference type="Proteomes" id="UP000813444">
    <property type="component" value="Unassembled WGS sequence"/>
</dbReference>
<proteinExistence type="predicted"/>
<dbReference type="OrthoDB" id="5347061at2759"/>
<dbReference type="Pfam" id="PF06985">
    <property type="entry name" value="HET"/>
    <property type="match status" value="1"/>
</dbReference>
<dbReference type="PANTHER" id="PTHR33112">
    <property type="entry name" value="DOMAIN PROTEIN, PUTATIVE-RELATED"/>
    <property type="match status" value="1"/>
</dbReference>
<evidence type="ECO:0000259" key="1">
    <source>
        <dbReference type="Pfam" id="PF06985"/>
    </source>
</evidence>
<protein>
    <submittedName>
        <fullName evidence="2">Heterokaryon incompatibility protein-domain-containing protein</fullName>
    </submittedName>
</protein>
<dbReference type="AlphaFoldDB" id="A0A8K0SLY8"/>
<gene>
    <name evidence="2" type="ORF">B0I35DRAFT_394653</name>
</gene>
<sequence>MASEDSPDSSIPETLLLYSLKSPEEARIFGFRGSDIQDIRPPQEEKTPVSPEQWGFTSPNADGICQYCQLLLHPDVPSFISHQPNLQSLVESGETCSVCKWLEISLTRGSPWLVARYQQGDPALCDRNSTEAPVCIELTKNEKYTSAVAIVGKTAFPVNNGQPLTITTPSRLGKNWLKDCENHETCLASLPQRHNVKLPTRVLDLTGSPDVPSTLEDVVIKLKECREGELGTYTALSYCWGTEPDFHFKTTTENLDKHKQSIDFASLPLTQREAILATLYLGIRYLWIDSVCIVQDSAHDWEVESAQMGSVYANACLTLAATSSDSPKEGLLNPFQGAQCVKIHGETAMIRMETHRTIDKASEPLNTRGWTLQEAVLASRLVCFGREQWLWKCPARYATEDGLIDGPWLIDNGPMQWAVLTNQGPGKDGKDYLKYWYQLITNYSKRRLAYSSDKRNAIAGLAGMFAKQTGHQYLAGLWAEDLANGLVWEATSRGVVREPGSVPSWSWTSVVGEIKAHAYNEESSRAMLELLKVDQQWEGIELASPLKAARLTVKGLMLKTTLGKRAMTQELRHHIIAAPGSEEILGEAFLDSKLLDGDDVSTIWCLITHEMTKASQKGEYVALLLVSTSGKLGEGEAAAYRRFGIGILWENSKIGPDGNEGGHTIARASSASVVLV</sequence>
<accession>A0A8K0SLY8</accession>
<evidence type="ECO:0000313" key="3">
    <source>
        <dbReference type="Proteomes" id="UP000813444"/>
    </source>
</evidence>
<reference evidence="2" key="1">
    <citation type="journal article" date="2021" name="Nat. Commun.">
        <title>Genetic determinants of endophytism in the Arabidopsis root mycobiome.</title>
        <authorList>
            <person name="Mesny F."/>
            <person name="Miyauchi S."/>
            <person name="Thiergart T."/>
            <person name="Pickel B."/>
            <person name="Atanasova L."/>
            <person name="Karlsson M."/>
            <person name="Huettel B."/>
            <person name="Barry K.W."/>
            <person name="Haridas S."/>
            <person name="Chen C."/>
            <person name="Bauer D."/>
            <person name="Andreopoulos W."/>
            <person name="Pangilinan J."/>
            <person name="LaButti K."/>
            <person name="Riley R."/>
            <person name="Lipzen A."/>
            <person name="Clum A."/>
            <person name="Drula E."/>
            <person name="Henrissat B."/>
            <person name="Kohler A."/>
            <person name="Grigoriev I.V."/>
            <person name="Martin F.M."/>
            <person name="Hacquard S."/>
        </authorList>
    </citation>
    <scope>NUCLEOTIDE SEQUENCE</scope>
    <source>
        <strain evidence="2">MPI-CAGE-CH-0235</strain>
    </source>
</reference>
<comment type="caution">
    <text evidence="2">The sequence shown here is derived from an EMBL/GenBank/DDBJ whole genome shotgun (WGS) entry which is preliminary data.</text>
</comment>
<feature type="domain" description="Heterokaryon incompatibility" evidence="1">
    <location>
        <begin position="233"/>
        <end position="374"/>
    </location>
</feature>
<evidence type="ECO:0000313" key="2">
    <source>
        <dbReference type="EMBL" id="KAH7313541.1"/>
    </source>
</evidence>